<proteinExistence type="predicted"/>
<evidence type="ECO:0000256" key="1">
    <source>
        <dbReference type="SAM" id="MobiDB-lite"/>
    </source>
</evidence>
<evidence type="ECO:0000313" key="4">
    <source>
        <dbReference type="Proteomes" id="UP000054516"/>
    </source>
</evidence>
<sequence length="138" mass="14561">MPSAGIASPANRPHFVTPAPSQLPASSSPAARLIRPLLEAAWTSPPITCTEPHSRQPIGFPLATSVYHSIHSIAIAIAIAIVIVIDIAIAITSHLISSHPTPSHPITSRPVSSHTEHSNSLHVTIQHIPSIPDHIPPN</sequence>
<feature type="region of interest" description="Disordered" evidence="1">
    <location>
        <begin position="99"/>
        <end position="119"/>
    </location>
</feature>
<dbReference type="AlphaFoldDB" id="A0A1S8ABV8"/>
<keyword evidence="4" id="KW-1185">Reference proteome</keyword>
<dbReference type="Proteomes" id="UP000054516">
    <property type="component" value="Unassembled WGS sequence"/>
</dbReference>
<keyword evidence="2" id="KW-0812">Transmembrane</keyword>
<keyword evidence="2" id="KW-0472">Membrane</keyword>
<feature type="transmembrane region" description="Helical" evidence="2">
    <location>
        <begin position="70"/>
        <end position="91"/>
    </location>
</feature>
<dbReference type="EMBL" id="DF977572">
    <property type="protein sequence ID" value="GAW27402.1"/>
    <property type="molecule type" value="Genomic_DNA"/>
</dbReference>
<reference evidence="3" key="1">
    <citation type="submission" date="2016-03" db="EMBL/GenBank/DDBJ databases">
        <title>Draft genome sequence of Rosellinia necatrix.</title>
        <authorList>
            <person name="Kanematsu S."/>
        </authorList>
    </citation>
    <scope>NUCLEOTIDE SEQUENCE [LARGE SCALE GENOMIC DNA]</scope>
    <source>
        <strain evidence="3">W97</strain>
    </source>
</reference>
<protein>
    <submittedName>
        <fullName evidence="3">Uncharacterized protein</fullName>
    </submittedName>
</protein>
<organism evidence="3">
    <name type="scientific">Rosellinia necatrix</name>
    <name type="common">White root-rot fungus</name>
    <dbReference type="NCBI Taxonomy" id="77044"/>
    <lineage>
        <taxon>Eukaryota</taxon>
        <taxon>Fungi</taxon>
        <taxon>Dikarya</taxon>
        <taxon>Ascomycota</taxon>
        <taxon>Pezizomycotina</taxon>
        <taxon>Sordariomycetes</taxon>
        <taxon>Xylariomycetidae</taxon>
        <taxon>Xylariales</taxon>
        <taxon>Xylariaceae</taxon>
        <taxon>Rosellinia</taxon>
    </lineage>
</organism>
<feature type="region of interest" description="Disordered" evidence="1">
    <location>
        <begin position="1"/>
        <end position="27"/>
    </location>
</feature>
<accession>A0A1S8ABV8</accession>
<name>A0A1S8ABV8_ROSNE</name>
<evidence type="ECO:0000256" key="2">
    <source>
        <dbReference type="SAM" id="Phobius"/>
    </source>
</evidence>
<gene>
    <name evidence="3" type="ORF">SAMD00023353_12700100</name>
</gene>
<feature type="compositionally biased region" description="Low complexity" evidence="1">
    <location>
        <begin position="18"/>
        <end position="27"/>
    </location>
</feature>
<keyword evidence="2" id="KW-1133">Transmembrane helix</keyword>
<feature type="compositionally biased region" description="Low complexity" evidence="1">
    <location>
        <begin position="99"/>
        <end position="108"/>
    </location>
</feature>
<evidence type="ECO:0000313" key="3">
    <source>
        <dbReference type="EMBL" id="GAW27402.1"/>
    </source>
</evidence>